<feature type="region of interest" description="Disordered" evidence="1">
    <location>
        <begin position="1"/>
        <end position="101"/>
    </location>
</feature>
<dbReference type="EMBL" id="JAINUF010000025">
    <property type="protein sequence ID" value="KAJ8332730.1"/>
    <property type="molecule type" value="Genomic_DNA"/>
</dbReference>
<dbReference type="Proteomes" id="UP001152622">
    <property type="component" value="Unassembled WGS sequence"/>
</dbReference>
<name>A0A9Q1I9Y0_SYNKA</name>
<reference evidence="2" key="1">
    <citation type="journal article" date="2023" name="Science">
        <title>Genome structures resolve the early diversification of teleost fishes.</title>
        <authorList>
            <person name="Parey E."/>
            <person name="Louis A."/>
            <person name="Montfort J."/>
            <person name="Bouchez O."/>
            <person name="Roques C."/>
            <person name="Iampietro C."/>
            <person name="Lluch J."/>
            <person name="Castinel A."/>
            <person name="Donnadieu C."/>
            <person name="Desvignes T."/>
            <person name="Floi Bucao C."/>
            <person name="Jouanno E."/>
            <person name="Wen M."/>
            <person name="Mejri S."/>
            <person name="Dirks R."/>
            <person name="Jansen H."/>
            <person name="Henkel C."/>
            <person name="Chen W.J."/>
            <person name="Zahm M."/>
            <person name="Cabau C."/>
            <person name="Klopp C."/>
            <person name="Thompson A.W."/>
            <person name="Robinson-Rechavi M."/>
            <person name="Braasch I."/>
            <person name="Lecointre G."/>
            <person name="Bobe J."/>
            <person name="Postlethwait J.H."/>
            <person name="Berthelot C."/>
            <person name="Roest Crollius H."/>
            <person name="Guiguen Y."/>
        </authorList>
    </citation>
    <scope>NUCLEOTIDE SEQUENCE</scope>
    <source>
        <strain evidence="2">WJC10195</strain>
    </source>
</reference>
<sequence>MRRGWREDFEEELGEEGSPTGGEPVTPGPGDPTAIAPSPAPPISGPEGAARRGAGPPHLGHAPSRISQPIRRTGTMATGPMRNSSNRKLSDGVGTVTGVLG</sequence>
<feature type="compositionally biased region" description="Low complexity" evidence="1">
    <location>
        <begin position="16"/>
        <end position="25"/>
    </location>
</feature>
<keyword evidence="3" id="KW-1185">Reference proteome</keyword>
<accession>A0A9Q1I9Y0</accession>
<protein>
    <submittedName>
        <fullName evidence="2">Uncharacterized protein</fullName>
    </submittedName>
</protein>
<gene>
    <name evidence="2" type="ORF">SKAU_G00425190</name>
</gene>
<organism evidence="2 3">
    <name type="scientific">Synaphobranchus kaupii</name>
    <name type="common">Kaup's arrowtooth eel</name>
    <dbReference type="NCBI Taxonomy" id="118154"/>
    <lineage>
        <taxon>Eukaryota</taxon>
        <taxon>Metazoa</taxon>
        <taxon>Chordata</taxon>
        <taxon>Craniata</taxon>
        <taxon>Vertebrata</taxon>
        <taxon>Euteleostomi</taxon>
        <taxon>Actinopterygii</taxon>
        <taxon>Neopterygii</taxon>
        <taxon>Teleostei</taxon>
        <taxon>Anguilliformes</taxon>
        <taxon>Synaphobranchidae</taxon>
        <taxon>Synaphobranchus</taxon>
    </lineage>
</organism>
<feature type="compositionally biased region" description="Low complexity" evidence="1">
    <location>
        <begin position="45"/>
        <end position="57"/>
    </location>
</feature>
<evidence type="ECO:0000313" key="2">
    <source>
        <dbReference type="EMBL" id="KAJ8332730.1"/>
    </source>
</evidence>
<proteinExistence type="predicted"/>
<evidence type="ECO:0000256" key="1">
    <source>
        <dbReference type="SAM" id="MobiDB-lite"/>
    </source>
</evidence>
<evidence type="ECO:0000313" key="3">
    <source>
        <dbReference type="Proteomes" id="UP001152622"/>
    </source>
</evidence>
<dbReference type="AlphaFoldDB" id="A0A9Q1I9Y0"/>
<comment type="caution">
    <text evidence="2">The sequence shown here is derived from an EMBL/GenBank/DDBJ whole genome shotgun (WGS) entry which is preliminary data.</text>
</comment>